<evidence type="ECO:0000313" key="3">
    <source>
        <dbReference type="Proteomes" id="UP001595698"/>
    </source>
</evidence>
<feature type="transmembrane region" description="Helical" evidence="1">
    <location>
        <begin position="37"/>
        <end position="57"/>
    </location>
</feature>
<organism evidence="2 3">
    <name type="scientific">Streptosporangium jomthongense</name>
    <dbReference type="NCBI Taxonomy" id="1193683"/>
    <lineage>
        <taxon>Bacteria</taxon>
        <taxon>Bacillati</taxon>
        <taxon>Actinomycetota</taxon>
        <taxon>Actinomycetes</taxon>
        <taxon>Streptosporangiales</taxon>
        <taxon>Streptosporangiaceae</taxon>
        <taxon>Streptosporangium</taxon>
    </lineage>
</organism>
<keyword evidence="1" id="KW-0472">Membrane</keyword>
<keyword evidence="1" id="KW-1133">Transmembrane helix</keyword>
<proteinExistence type="predicted"/>
<dbReference type="RefSeq" id="WP_352013051.1">
    <property type="nucleotide sequence ID" value="NZ_JBHSBC010000018.1"/>
</dbReference>
<evidence type="ECO:0000313" key="2">
    <source>
        <dbReference type="EMBL" id="MFC3982059.1"/>
    </source>
</evidence>
<gene>
    <name evidence="2" type="ORF">ACFOYY_18090</name>
</gene>
<evidence type="ECO:0000256" key="1">
    <source>
        <dbReference type="SAM" id="Phobius"/>
    </source>
</evidence>
<accession>A0ABV8F1D9</accession>
<sequence>MALVVSDGIYREESLRRYRSRARREDVPLTVGTGRLVALWAVVVLLLVTAGVFALMLSERMGGGT</sequence>
<keyword evidence="3" id="KW-1185">Reference proteome</keyword>
<dbReference type="EMBL" id="JBHSBC010000018">
    <property type="protein sequence ID" value="MFC3982059.1"/>
    <property type="molecule type" value="Genomic_DNA"/>
</dbReference>
<protein>
    <submittedName>
        <fullName evidence="2">Uncharacterized protein</fullName>
    </submittedName>
</protein>
<keyword evidence="1" id="KW-0812">Transmembrane</keyword>
<dbReference type="Proteomes" id="UP001595698">
    <property type="component" value="Unassembled WGS sequence"/>
</dbReference>
<comment type="caution">
    <text evidence="2">The sequence shown here is derived from an EMBL/GenBank/DDBJ whole genome shotgun (WGS) entry which is preliminary data.</text>
</comment>
<reference evidence="3" key="1">
    <citation type="journal article" date="2019" name="Int. J. Syst. Evol. Microbiol.">
        <title>The Global Catalogue of Microorganisms (GCM) 10K type strain sequencing project: providing services to taxonomists for standard genome sequencing and annotation.</title>
        <authorList>
            <consortium name="The Broad Institute Genomics Platform"/>
            <consortium name="The Broad Institute Genome Sequencing Center for Infectious Disease"/>
            <person name="Wu L."/>
            <person name="Ma J."/>
        </authorList>
    </citation>
    <scope>NUCLEOTIDE SEQUENCE [LARGE SCALE GENOMIC DNA]</scope>
    <source>
        <strain evidence="3">TBRC 7912</strain>
    </source>
</reference>
<name>A0ABV8F1D9_9ACTN</name>